<dbReference type="SUPFAM" id="SSF48498">
    <property type="entry name" value="Tetracyclin repressor-like, C-terminal domain"/>
    <property type="match status" value="1"/>
</dbReference>
<dbReference type="InterPro" id="IPR001647">
    <property type="entry name" value="HTH_TetR"/>
</dbReference>
<protein>
    <submittedName>
        <fullName evidence="4">TetR/AcrR family transcriptional regulator</fullName>
    </submittedName>
</protein>
<dbReference type="Gene3D" id="1.10.357.10">
    <property type="entry name" value="Tetracycline Repressor, domain 2"/>
    <property type="match status" value="1"/>
</dbReference>
<dbReference type="PRINTS" id="PR00455">
    <property type="entry name" value="HTHTETR"/>
</dbReference>
<dbReference type="InterPro" id="IPR009057">
    <property type="entry name" value="Homeodomain-like_sf"/>
</dbReference>
<evidence type="ECO:0000256" key="1">
    <source>
        <dbReference type="ARBA" id="ARBA00023125"/>
    </source>
</evidence>
<evidence type="ECO:0000313" key="5">
    <source>
        <dbReference type="Proteomes" id="UP000605361"/>
    </source>
</evidence>
<dbReference type="Pfam" id="PF00440">
    <property type="entry name" value="TetR_N"/>
    <property type="match status" value="1"/>
</dbReference>
<gene>
    <name evidence="4" type="ORF">ITP53_47180</name>
</gene>
<sequence>MPRISAPTVAEHRARQLTSLLDAARSLLIEQGPGALTLTTLANRAGLSRTGLYEYFRSRDDIITAIIERDLPQAAGHIRQAMQAAGPRLSERLRAYVHTQLEMISEPGLAAVMALGAQTLPAATLQRIHDAHAVLIGPLVDALTEAGVPDPQLRAAFAQGVIEAAAHHLHTAGDSEAAMAALADAAAHQILHGLSDLRRAEAADHDEADVIPRG</sequence>
<feature type="DNA-binding region" description="H-T-H motif" evidence="2">
    <location>
        <begin position="37"/>
        <end position="56"/>
    </location>
</feature>
<organism evidence="4 5">
    <name type="scientific">Nonomuraea cypriaca</name>
    <dbReference type="NCBI Taxonomy" id="1187855"/>
    <lineage>
        <taxon>Bacteria</taxon>
        <taxon>Bacillati</taxon>
        <taxon>Actinomycetota</taxon>
        <taxon>Actinomycetes</taxon>
        <taxon>Streptosporangiales</taxon>
        <taxon>Streptosporangiaceae</taxon>
        <taxon>Nonomuraea</taxon>
    </lineage>
</organism>
<dbReference type="PANTHER" id="PTHR30055:SF226">
    <property type="entry name" value="HTH-TYPE TRANSCRIPTIONAL REGULATOR PKSA"/>
    <property type="match status" value="1"/>
</dbReference>
<dbReference type="GO" id="GO:0003700">
    <property type="term" value="F:DNA-binding transcription factor activity"/>
    <property type="evidence" value="ECO:0007669"/>
    <property type="project" value="TreeGrafter"/>
</dbReference>
<dbReference type="RefSeq" id="WP_195902008.1">
    <property type="nucleotide sequence ID" value="NZ_JADOGI010000258.1"/>
</dbReference>
<dbReference type="InterPro" id="IPR036271">
    <property type="entry name" value="Tet_transcr_reg_TetR-rel_C_sf"/>
</dbReference>
<dbReference type="PANTHER" id="PTHR30055">
    <property type="entry name" value="HTH-TYPE TRANSCRIPTIONAL REGULATOR RUTR"/>
    <property type="match status" value="1"/>
</dbReference>
<dbReference type="PROSITE" id="PS50977">
    <property type="entry name" value="HTH_TETR_2"/>
    <property type="match status" value="1"/>
</dbReference>
<evidence type="ECO:0000256" key="2">
    <source>
        <dbReference type="PROSITE-ProRule" id="PRU00335"/>
    </source>
</evidence>
<dbReference type="InterPro" id="IPR050109">
    <property type="entry name" value="HTH-type_TetR-like_transc_reg"/>
</dbReference>
<accession>A0A931F6G5</accession>
<keyword evidence="5" id="KW-1185">Reference proteome</keyword>
<evidence type="ECO:0000313" key="4">
    <source>
        <dbReference type="EMBL" id="MBF8193131.1"/>
    </source>
</evidence>
<name>A0A931F6G5_9ACTN</name>
<dbReference type="Proteomes" id="UP000605361">
    <property type="component" value="Unassembled WGS sequence"/>
</dbReference>
<keyword evidence="1 2" id="KW-0238">DNA-binding</keyword>
<dbReference type="GO" id="GO:0000976">
    <property type="term" value="F:transcription cis-regulatory region binding"/>
    <property type="evidence" value="ECO:0007669"/>
    <property type="project" value="TreeGrafter"/>
</dbReference>
<feature type="domain" description="HTH tetR-type" evidence="3">
    <location>
        <begin position="14"/>
        <end position="74"/>
    </location>
</feature>
<proteinExistence type="predicted"/>
<dbReference type="Gene3D" id="1.10.10.60">
    <property type="entry name" value="Homeodomain-like"/>
    <property type="match status" value="1"/>
</dbReference>
<reference evidence="4" key="1">
    <citation type="submission" date="2020-11" db="EMBL/GenBank/DDBJ databases">
        <title>Whole-genome analyses of Nonomuraea sp. K274.</title>
        <authorList>
            <person name="Veyisoglu A."/>
        </authorList>
    </citation>
    <scope>NUCLEOTIDE SEQUENCE</scope>
    <source>
        <strain evidence="4">K274</strain>
    </source>
</reference>
<dbReference type="SUPFAM" id="SSF46689">
    <property type="entry name" value="Homeodomain-like"/>
    <property type="match status" value="1"/>
</dbReference>
<comment type="caution">
    <text evidence="4">The sequence shown here is derived from an EMBL/GenBank/DDBJ whole genome shotgun (WGS) entry which is preliminary data.</text>
</comment>
<evidence type="ECO:0000259" key="3">
    <source>
        <dbReference type="PROSITE" id="PS50977"/>
    </source>
</evidence>
<dbReference type="EMBL" id="JADOGI010000258">
    <property type="protein sequence ID" value="MBF8193131.1"/>
    <property type="molecule type" value="Genomic_DNA"/>
</dbReference>
<dbReference type="AlphaFoldDB" id="A0A931F6G5"/>